<proteinExistence type="predicted"/>
<feature type="transmembrane region" description="Helical" evidence="1">
    <location>
        <begin position="110"/>
        <end position="129"/>
    </location>
</feature>
<keyword evidence="1" id="KW-0472">Membrane</keyword>
<dbReference type="Proteomes" id="UP000257080">
    <property type="component" value="Unassembled WGS sequence"/>
</dbReference>
<dbReference type="AlphaFoldDB" id="A0A3E0W8U4"/>
<feature type="transmembrane region" description="Helical" evidence="1">
    <location>
        <begin position="20"/>
        <end position="39"/>
    </location>
</feature>
<gene>
    <name evidence="2" type="ORF">B7R25_14160</name>
</gene>
<feature type="transmembrane region" description="Helical" evidence="1">
    <location>
        <begin position="167"/>
        <end position="185"/>
    </location>
</feature>
<dbReference type="Pfam" id="PF20128">
    <property type="entry name" value="DUF6518"/>
    <property type="match status" value="1"/>
</dbReference>
<organism evidence="2 3">
    <name type="scientific">Subtercola boreus</name>
    <dbReference type="NCBI Taxonomy" id="120213"/>
    <lineage>
        <taxon>Bacteria</taxon>
        <taxon>Bacillati</taxon>
        <taxon>Actinomycetota</taxon>
        <taxon>Actinomycetes</taxon>
        <taxon>Micrococcales</taxon>
        <taxon>Microbacteriaceae</taxon>
        <taxon>Subtercola</taxon>
    </lineage>
</organism>
<sequence length="201" mass="21485">MSSNVPTRQAAWRTETLFTVVRACLVVLVGASVIGGLTSPAQGFLPDWLRSLANSVGGWSMFTFLLVWLSRARPLLGAILGVVAFEAMLEAYALVSLWRGNFYAEPFQNSFTLPGIAAGLVLGAGAALVRHAMPGWLRAAGVAPLCLVLALEAIYGLTVIASTTSPVYWILEILAGLGFLLATLWRSKQLGIARARPQRDS</sequence>
<evidence type="ECO:0000256" key="1">
    <source>
        <dbReference type="SAM" id="Phobius"/>
    </source>
</evidence>
<comment type="caution">
    <text evidence="2">The sequence shown here is derived from an EMBL/GenBank/DDBJ whole genome shotgun (WGS) entry which is preliminary data.</text>
</comment>
<keyword evidence="1" id="KW-0812">Transmembrane</keyword>
<reference evidence="2 3" key="1">
    <citation type="submission" date="2017-04" db="EMBL/GenBank/DDBJ databases">
        <title>Comparative genome analysis of Subtercola boreus.</title>
        <authorList>
            <person name="Cho Y.-J."/>
            <person name="Cho A."/>
            <person name="Kim O.-S."/>
            <person name="Lee J.-I."/>
        </authorList>
    </citation>
    <scope>NUCLEOTIDE SEQUENCE [LARGE SCALE GENOMIC DNA]</scope>
    <source>
        <strain evidence="2 3">P28004</strain>
    </source>
</reference>
<dbReference type="InterPro" id="IPR045393">
    <property type="entry name" value="DUF6518"/>
</dbReference>
<keyword evidence="1" id="KW-1133">Transmembrane helix</keyword>
<dbReference type="EMBL" id="NBXE01000032">
    <property type="protein sequence ID" value="RFA25340.1"/>
    <property type="molecule type" value="Genomic_DNA"/>
</dbReference>
<feature type="transmembrane region" description="Helical" evidence="1">
    <location>
        <begin position="51"/>
        <end position="69"/>
    </location>
</feature>
<evidence type="ECO:0000313" key="2">
    <source>
        <dbReference type="EMBL" id="RFA25340.1"/>
    </source>
</evidence>
<accession>A0A3E0W8U4</accession>
<protein>
    <submittedName>
        <fullName evidence="2">Uncharacterized protein</fullName>
    </submittedName>
</protein>
<evidence type="ECO:0000313" key="3">
    <source>
        <dbReference type="Proteomes" id="UP000257080"/>
    </source>
</evidence>
<feature type="transmembrane region" description="Helical" evidence="1">
    <location>
        <begin position="76"/>
        <end position="98"/>
    </location>
</feature>
<feature type="transmembrane region" description="Helical" evidence="1">
    <location>
        <begin position="141"/>
        <end position="161"/>
    </location>
</feature>
<name>A0A3E0W8U4_9MICO</name>